<comment type="subcellular location">
    <subcellularLocation>
        <location evidence="1 6">Mitochondrion matrix</location>
    </subcellularLocation>
</comment>
<evidence type="ECO:0000256" key="2">
    <source>
        <dbReference type="ARBA" id="ARBA00006020"/>
    </source>
</evidence>
<dbReference type="Pfam" id="PF13233">
    <property type="entry name" value="Complex1_LYR_2"/>
    <property type="match status" value="1"/>
</dbReference>
<dbReference type="GO" id="GO:0006105">
    <property type="term" value="P:succinate metabolic process"/>
    <property type="evidence" value="ECO:0007669"/>
    <property type="project" value="TreeGrafter"/>
</dbReference>
<dbReference type="CDD" id="cd20270">
    <property type="entry name" value="Complex1_LYR_SDHAF3_LYRM10"/>
    <property type="match status" value="1"/>
</dbReference>
<comment type="subunit">
    <text evidence="6">Interacts with the iron-sulfur protein subunit within the SDH catalytic dimer.</text>
</comment>
<evidence type="ECO:0000313" key="7">
    <source>
        <dbReference type="EMBL" id="CAH7665774.1"/>
    </source>
</evidence>
<comment type="similarity">
    <text evidence="2 6">Belongs to the complex I LYR family. SDHAF3 subfamily.</text>
</comment>
<evidence type="ECO:0000256" key="1">
    <source>
        <dbReference type="ARBA" id="ARBA00004305"/>
    </source>
</evidence>
<keyword evidence="3" id="KW-0809">Transit peptide</keyword>
<dbReference type="GO" id="GO:0034553">
    <property type="term" value="P:mitochondrial respiratory chain complex II assembly"/>
    <property type="evidence" value="ECO:0007669"/>
    <property type="project" value="UniProtKB-UniRule"/>
</dbReference>
<dbReference type="PANTHER" id="PTHR13137:SF6">
    <property type="entry name" value="SUCCINATE DEHYDROGENASE ASSEMBLY FACTOR 3, MITOCHONDRIAL"/>
    <property type="match status" value="1"/>
</dbReference>
<comment type="caution">
    <text evidence="7">The sequence shown here is derived from an EMBL/GenBank/DDBJ whole genome shotgun (WGS) entry which is preliminary data.</text>
</comment>
<dbReference type="EMBL" id="CALTRL010000005">
    <property type="protein sequence ID" value="CAH7665774.1"/>
    <property type="molecule type" value="Genomic_DNA"/>
</dbReference>
<dbReference type="InterPro" id="IPR008381">
    <property type="entry name" value="SDHAF3/Sdh7"/>
</dbReference>
<keyword evidence="5 6" id="KW-0143">Chaperone</keyword>
<proteinExistence type="inferred from homology"/>
<name>A0AAV0AFB8_PHAPC</name>
<gene>
    <name evidence="7" type="ORF">PPACK8108_LOCUS63</name>
</gene>
<protein>
    <recommendedName>
        <fullName evidence="6">Succinate dehydrogenase assembly factor 3</fullName>
        <shortName evidence="6">SDH assembly factor 3</shortName>
        <shortName evidence="6">SDHAF3</shortName>
    </recommendedName>
</protein>
<comment type="function">
    <text evidence="6">Plays an essential role in the assembly of succinate dehydrogenase (SDH), an enzyme complex (also referred to as respiratory complex II) that is a component of both the tricarboxylic acid (TCA) cycle and the mitochondrial electron transport chain, and which couples the oxidation of succinate to fumarate with the reduction of ubiquinone (coenzyme Q) to ubiquinol. Promotes maturation of the iron-sulfur protein subunit of the SDH catalytic dimer, protecting it from the deleterious effects of oxidants. May act together with SDHAF1.</text>
</comment>
<keyword evidence="8" id="KW-1185">Reference proteome</keyword>
<evidence type="ECO:0000256" key="3">
    <source>
        <dbReference type="ARBA" id="ARBA00022946"/>
    </source>
</evidence>
<accession>A0AAV0AFB8</accession>
<reference evidence="7" key="1">
    <citation type="submission" date="2022-06" db="EMBL/GenBank/DDBJ databases">
        <authorList>
            <consortium name="SYNGENTA / RWTH Aachen University"/>
        </authorList>
    </citation>
    <scope>NUCLEOTIDE SEQUENCE</scope>
</reference>
<evidence type="ECO:0000256" key="6">
    <source>
        <dbReference type="RuleBase" id="RU368039"/>
    </source>
</evidence>
<dbReference type="GO" id="GO:0005759">
    <property type="term" value="C:mitochondrial matrix"/>
    <property type="evidence" value="ECO:0007669"/>
    <property type="project" value="UniProtKB-SubCell"/>
</dbReference>
<sequence>MIKNQRTASSISSSQNAVDKDSILVLPPLILYRRILRVHRNALPQEMRSLGDVYLKDEFRRCKSMENPIHIIGFLSQWKNYLDTIEQQTKESSKQSKREVGKKLSEDVLERLSSEQIGQLSELLKATKEIWIKLSDKKESSN</sequence>
<dbReference type="AlphaFoldDB" id="A0AAV0AFB8"/>
<organism evidence="7 8">
    <name type="scientific">Phakopsora pachyrhizi</name>
    <name type="common">Asian soybean rust disease fungus</name>
    <dbReference type="NCBI Taxonomy" id="170000"/>
    <lineage>
        <taxon>Eukaryota</taxon>
        <taxon>Fungi</taxon>
        <taxon>Dikarya</taxon>
        <taxon>Basidiomycota</taxon>
        <taxon>Pucciniomycotina</taxon>
        <taxon>Pucciniomycetes</taxon>
        <taxon>Pucciniales</taxon>
        <taxon>Phakopsoraceae</taxon>
        <taxon>Phakopsora</taxon>
    </lineage>
</organism>
<keyword evidence="4 6" id="KW-0496">Mitochondrion</keyword>
<dbReference type="Proteomes" id="UP001153365">
    <property type="component" value="Unassembled WGS sequence"/>
</dbReference>
<dbReference type="GO" id="GO:0005758">
    <property type="term" value="C:mitochondrial intermembrane space"/>
    <property type="evidence" value="ECO:0007669"/>
    <property type="project" value="TreeGrafter"/>
</dbReference>
<dbReference type="PANTHER" id="PTHR13137">
    <property type="entry name" value="DC11 ACN9 HOMOLOG"/>
    <property type="match status" value="1"/>
</dbReference>
<evidence type="ECO:0000256" key="4">
    <source>
        <dbReference type="ARBA" id="ARBA00023128"/>
    </source>
</evidence>
<evidence type="ECO:0000256" key="5">
    <source>
        <dbReference type="ARBA" id="ARBA00023186"/>
    </source>
</evidence>
<evidence type="ECO:0000313" key="8">
    <source>
        <dbReference type="Proteomes" id="UP001153365"/>
    </source>
</evidence>